<dbReference type="PROSITE" id="PS50862">
    <property type="entry name" value="AA_TRNA_LIGASE_II"/>
    <property type="match status" value="1"/>
</dbReference>
<accession>A0A5B8MUE7</accession>
<dbReference type="Gene3D" id="3.40.50.800">
    <property type="entry name" value="Anticodon-binding domain"/>
    <property type="match status" value="1"/>
</dbReference>
<dbReference type="Pfam" id="PF03129">
    <property type="entry name" value="HGTP_anticodon"/>
    <property type="match status" value="1"/>
</dbReference>
<dbReference type="GO" id="GO:0004827">
    <property type="term" value="F:proline-tRNA ligase activity"/>
    <property type="evidence" value="ECO:0007669"/>
    <property type="project" value="InterPro"/>
</dbReference>
<dbReference type="Pfam" id="PF00587">
    <property type="entry name" value="tRNA-synt_2b"/>
    <property type="match status" value="1"/>
</dbReference>
<name>A0A5B8MUE7_9CHLO</name>
<keyword evidence="1 6" id="KW-0436">Ligase</keyword>
<dbReference type="InterPro" id="IPR006195">
    <property type="entry name" value="aa-tRNA-synth_II"/>
</dbReference>
<feature type="domain" description="Aminoacyl-transfer RNA synthetases class-II family profile" evidence="5">
    <location>
        <begin position="53"/>
        <end position="318"/>
    </location>
</feature>
<evidence type="ECO:0000256" key="2">
    <source>
        <dbReference type="ARBA" id="ARBA00022741"/>
    </source>
</evidence>
<proteinExistence type="inferred from homology"/>
<evidence type="ECO:0000313" key="7">
    <source>
        <dbReference type="Proteomes" id="UP000316726"/>
    </source>
</evidence>
<dbReference type="InterPro" id="IPR036621">
    <property type="entry name" value="Anticodon-bd_dom_sf"/>
</dbReference>
<dbReference type="InterPro" id="IPR045864">
    <property type="entry name" value="aa-tRNA-synth_II/BPL/LPL"/>
</dbReference>
<dbReference type="EMBL" id="CP031045">
    <property type="protein sequence ID" value="QDZ24143.1"/>
    <property type="molecule type" value="Genomic_DNA"/>
</dbReference>
<evidence type="ECO:0000256" key="1">
    <source>
        <dbReference type="ARBA" id="ARBA00022598"/>
    </source>
</evidence>
<reference evidence="6 7" key="1">
    <citation type="submission" date="2018-07" db="EMBL/GenBank/DDBJ databases">
        <title>The complete nuclear genome of the prasinophyte Chloropicon primus (CCMP1205).</title>
        <authorList>
            <person name="Pombert J.-F."/>
            <person name="Otis C."/>
            <person name="Turmel M."/>
            <person name="Lemieux C."/>
        </authorList>
    </citation>
    <scope>NUCLEOTIDE SEQUENCE [LARGE SCALE GENOMIC DNA]</scope>
    <source>
        <strain evidence="6 7">CCMP1205</strain>
    </source>
</reference>
<gene>
    <name evidence="6" type="ORF">A3770_12p66610</name>
</gene>
<dbReference type="GO" id="GO:0006433">
    <property type="term" value="P:prolyl-tRNA aminoacylation"/>
    <property type="evidence" value="ECO:0007669"/>
    <property type="project" value="InterPro"/>
</dbReference>
<dbReference type="HAMAP" id="MF_01571">
    <property type="entry name" value="Pro_tRNA_synth_type3"/>
    <property type="match status" value="1"/>
</dbReference>
<dbReference type="OrthoDB" id="1350766at2759"/>
<organism evidence="6 7">
    <name type="scientific">Chloropicon primus</name>
    <dbReference type="NCBI Taxonomy" id="1764295"/>
    <lineage>
        <taxon>Eukaryota</taxon>
        <taxon>Viridiplantae</taxon>
        <taxon>Chlorophyta</taxon>
        <taxon>Chloropicophyceae</taxon>
        <taxon>Chloropicales</taxon>
        <taxon>Chloropicaceae</taxon>
        <taxon>Chloropicon</taxon>
    </lineage>
</organism>
<keyword evidence="7" id="KW-1185">Reference proteome</keyword>
<dbReference type="Proteomes" id="UP000316726">
    <property type="component" value="Chromosome 12"/>
</dbReference>
<dbReference type="InterPro" id="IPR004499">
    <property type="entry name" value="Pro-tRNA-ligase_IIa_arc-type"/>
</dbReference>
<evidence type="ECO:0000256" key="4">
    <source>
        <dbReference type="ARBA" id="ARBA00023146"/>
    </source>
</evidence>
<keyword evidence="3" id="KW-0067">ATP-binding</keyword>
<dbReference type="Gene3D" id="3.30.930.10">
    <property type="entry name" value="Bira Bifunctional Protein, Domain 2"/>
    <property type="match status" value="1"/>
</dbReference>
<keyword evidence="4" id="KW-0030">Aminoacyl-tRNA synthetase</keyword>
<evidence type="ECO:0000256" key="3">
    <source>
        <dbReference type="ARBA" id="ARBA00022840"/>
    </source>
</evidence>
<dbReference type="AlphaFoldDB" id="A0A5B8MUE7"/>
<keyword evidence="2" id="KW-0547">Nucleotide-binding</keyword>
<evidence type="ECO:0000259" key="5">
    <source>
        <dbReference type="PROSITE" id="PS50862"/>
    </source>
</evidence>
<evidence type="ECO:0000313" key="6">
    <source>
        <dbReference type="EMBL" id="QDZ24143.1"/>
    </source>
</evidence>
<sequence>MVGSKGSNGPVKTAKVNIPSKSGDYDEWYRYMVQTAGLMDNRYPIRGMDVWLPYGMKARSLLDGLIRGEMERTDHDEVSLPTLVPDYLLDKESKLVSRLKHARELGVDGSELRLDEEEKGGGFSREVYWVRHAGETKLDLPLFLRPTSETAMYTMFKHWIRSHVDLPLKVFQIVNSFRYEKKQTRALLRVREIHFFESHTAHESEQGATTEIERYLETMSRLFSALKLPYLCTKRPAWDTFPGAWYTIAGDVVMPDGKTLQAASCHHYLDQWSREFEIKFLDDEGTQKFVHQTTFGMSERLLGAVVACHGDDRGLLLPPCVAPIQVVVIPIANGERQAAVKEKVHREARRVGQELKGAGIRCRVDDRNVNPGHKFFDWEIKGVPLRIEIGAKELANGSVTSWRRGTEKQAKQTFKVNNLVEAVNLELKEVSDEMGRASAKRLEESIKPLPSFRVEGEGLVFEQPIEKAVYETPFDGNEKMAEMLERGAGLKFLGYSMESYEQERACPFTGSLTCNRVILAKTY</sequence>
<dbReference type="GO" id="GO:0017101">
    <property type="term" value="C:aminoacyl-tRNA synthetase multienzyme complex"/>
    <property type="evidence" value="ECO:0007669"/>
    <property type="project" value="TreeGrafter"/>
</dbReference>
<protein>
    <submittedName>
        <fullName evidence="6">Proline--tRNA ligase</fullName>
    </submittedName>
</protein>
<dbReference type="SUPFAM" id="SSF52954">
    <property type="entry name" value="Class II aaRS ABD-related"/>
    <property type="match status" value="1"/>
</dbReference>
<dbReference type="InterPro" id="IPR004154">
    <property type="entry name" value="Anticodon-bd"/>
</dbReference>
<dbReference type="GO" id="GO:0005524">
    <property type="term" value="F:ATP binding"/>
    <property type="evidence" value="ECO:0007669"/>
    <property type="project" value="UniProtKB-KW"/>
</dbReference>
<dbReference type="SUPFAM" id="SSF55681">
    <property type="entry name" value="Class II aaRS and biotin synthetases"/>
    <property type="match status" value="1"/>
</dbReference>
<dbReference type="GO" id="GO:0005737">
    <property type="term" value="C:cytoplasm"/>
    <property type="evidence" value="ECO:0007669"/>
    <property type="project" value="InterPro"/>
</dbReference>
<dbReference type="PANTHER" id="PTHR43382">
    <property type="entry name" value="PROLYL-TRNA SYNTHETASE"/>
    <property type="match status" value="1"/>
</dbReference>
<dbReference type="PANTHER" id="PTHR43382:SF2">
    <property type="entry name" value="BIFUNCTIONAL GLUTAMATE_PROLINE--TRNA LIGASE"/>
    <property type="match status" value="1"/>
</dbReference>
<dbReference type="InterPro" id="IPR002314">
    <property type="entry name" value="aa-tRNA-synt_IIb"/>
</dbReference>
<dbReference type="STRING" id="1764295.A0A5B8MUE7"/>